<sequence>MTPPTAALAPPRQPVAVTIGRRPSDGPVGALPVPLPAATIGDNEFQIIADLDTAAEGAECSCSAGDDQPY</sequence>
<feature type="region of interest" description="Disordered" evidence="1">
    <location>
        <begin position="1"/>
        <end position="30"/>
    </location>
</feature>
<evidence type="ECO:0000313" key="2">
    <source>
        <dbReference type="EMBL" id="NKY14275.1"/>
    </source>
</evidence>
<proteinExistence type="predicted"/>
<dbReference type="AlphaFoldDB" id="A0AA44ID27"/>
<comment type="caution">
    <text evidence="2">The sequence shown here is derived from an EMBL/GenBank/DDBJ whole genome shotgun (WGS) entry which is preliminary data.</text>
</comment>
<dbReference type="Proteomes" id="UP000570003">
    <property type="component" value="Unassembled WGS sequence"/>
</dbReference>
<dbReference type="EMBL" id="JAAXOU010000067">
    <property type="protein sequence ID" value="NKY14275.1"/>
    <property type="molecule type" value="Genomic_DNA"/>
</dbReference>
<keyword evidence="3" id="KW-1185">Reference proteome</keyword>
<reference evidence="2 3" key="1">
    <citation type="submission" date="2020-04" db="EMBL/GenBank/DDBJ databases">
        <title>MicrobeNet Type strains.</title>
        <authorList>
            <person name="Nicholson A.C."/>
        </authorList>
    </citation>
    <scope>NUCLEOTIDE SEQUENCE [LARGE SCALE GENOMIC DNA]</scope>
    <source>
        <strain evidence="2 3">DSM 40738</strain>
    </source>
</reference>
<evidence type="ECO:0000313" key="3">
    <source>
        <dbReference type="Proteomes" id="UP000570003"/>
    </source>
</evidence>
<name>A0AA44ID27_STRE0</name>
<accession>A0AA44ID27</accession>
<protein>
    <submittedName>
        <fullName evidence="2">Uncharacterized protein</fullName>
    </submittedName>
</protein>
<gene>
    <name evidence="2" type="ORF">HGA06_08885</name>
</gene>
<evidence type="ECO:0000256" key="1">
    <source>
        <dbReference type="SAM" id="MobiDB-lite"/>
    </source>
</evidence>
<dbReference type="RefSeq" id="WP_168438501.1">
    <property type="nucleotide sequence ID" value="NZ_JAAXOU010000067.1"/>
</dbReference>
<organism evidence="2 3">
    <name type="scientific">Streptomyces somaliensis (strain ATCC 33201 / DSM 40738 / JCM 12659 / KCTC 9044 / NCTC 11332 / NRRL B-12077 / IP 733)</name>
    <dbReference type="NCBI Taxonomy" id="1134445"/>
    <lineage>
        <taxon>Bacteria</taxon>
        <taxon>Bacillati</taxon>
        <taxon>Actinomycetota</taxon>
        <taxon>Actinomycetes</taxon>
        <taxon>Kitasatosporales</taxon>
        <taxon>Streptomycetaceae</taxon>
        <taxon>Streptomyces</taxon>
    </lineage>
</organism>